<evidence type="ECO:0000256" key="1">
    <source>
        <dbReference type="SAM" id="MobiDB-lite"/>
    </source>
</evidence>
<accession>A0ABM0JUF0</accession>
<feature type="transmembrane region" description="Helical" evidence="2">
    <location>
        <begin position="444"/>
        <end position="462"/>
    </location>
</feature>
<name>A0ABM0JUF0_APLCA</name>
<dbReference type="PANTHER" id="PTHR11161:SF0">
    <property type="entry name" value="O-ACYLTRANSFERASE LIKE PROTEIN"/>
    <property type="match status" value="1"/>
</dbReference>
<proteinExistence type="predicted"/>
<feature type="transmembrane region" description="Helical" evidence="2">
    <location>
        <begin position="84"/>
        <end position="109"/>
    </location>
</feature>
<dbReference type="InterPro" id="IPR006621">
    <property type="entry name" value="Nose-resist-to-fluoxetine_N"/>
</dbReference>
<feature type="transmembrane region" description="Helical" evidence="2">
    <location>
        <begin position="268"/>
        <end position="290"/>
    </location>
</feature>
<keyword evidence="2" id="KW-0812">Transmembrane</keyword>
<feature type="transmembrane region" description="Helical" evidence="2">
    <location>
        <begin position="351"/>
        <end position="373"/>
    </location>
</feature>
<feature type="transmembrane region" description="Helical" evidence="2">
    <location>
        <begin position="561"/>
        <end position="580"/>
    </location>
</feature>
<feature type="domain" description="Nose resistant-to-fluoxetine protein N-terminal" evidence="4">
    <location>
        <begin position="6"/>
        <end position="62"/>
    </location>
</feature>
<evidence type="ECO:0000313" key="5">
    <source>
        <dbReference type="Proteomes" id="UP000694888"/>
    </source>
</evidence>
<feature type="transmembrane region" description="Helical" evidence="2">
    <location>
        <begin position="513"/>
        <end position="533"/>
    </location>
</feature>
<keyword evidence="5" id="KW-1185">Reference proteome</keyword>
<reference evidence="6" key="1">
    <citation type="submission" date="2025-08" db="UniProtKB">
        <authorList>
            <consortium name="RefSeq"/>
        </authorList>
    </citation>
    <scope>IDENTIFICATION</scope>
</reference>
<dbReference type="RefSeq" id="XP_005101742.1">
    <property type="nucleotide sequence ID" value="XM_005101685.1"/>
</dbReference>
<feature type="transmembrane region" description="Helical" evidence="2">
    <location>
        <begin position="421"/>
        <end position="438"/>
    </location>
</feature>
<feature type="domain" description="Acyltransferase 3" evidence="3">
    <location>
        <begin position="262"/>
        <end position="635"/>
    </location>
</feature>
<protein>
    <submittedName>
        <fullName evidence="6">Nose resistant to fluoxetine protein 6-like</fullName>
    </submittedName>
</protein>
<dbReference type="InterPro" id="IPR002656">
    <property type="entry name" value="Acyl_transf_3_dom"/>
</dbReference>
<feature type="transmembrane region" description="Helical" evidence="2">
    <location>
        <begin position="310"/>
        <end position="330"/>
    </location>
</feature>
<feature type="compositionally biased region" description="Polar residues" evidence="1">
    <location>
        <begin position="204"/>
        <end position="221"/>
    </location>
</feature>
<dbReference type="GeneID" id="101863354"/>
<evidence type="ECO:0000259" key="3">
    <source>
        <dbReference type="Pfam" id="PF01757"/>
    </source>
</evidence>
<dbReference type="PANTHER" id="PTHR11161">
    <property type="entry name" value="O-ACYLTRANSFERASE"/>
    <property type="match status" value="1"/>
</dbReference>
<keyword evidence="2" id="KW-0472">Membrane</keyword>
<feature type="transmembrane region" description="Helical" evidence="2">
    <location>
        <begin position="616"/>
        <end position="638"/>
    </location>
</feature>
<organism evidence="5 6">
    <name type="scientific">Aplysia californica</name>
    <name type="common">California sea hare</name>
    <dbReference type="NCBI Taxonomy" id="6500"/>
    <lineage>
        <taxon>Eukaryota</taxon>
        <taxon>Metazoa</taxon>
        <taxon>Spiralia</taxon>
        <taxon>Lophotrochozoa</taxon>
        <taxon>Mollusca</taxon>
        <taxon>Gastropoda</taxon>
        <taxon>Heterobranchia</taxon>
        <taxon>Euthyneura</taxon>
        <taxon>Tectipleura</taxon>
        <taxon>Aplysiida</taxon>
        <taxon>Aplysioidea</taxon>
        <taxon>Aplysiidae</taxon>
        <taxon>Aplysia</taxon>
    </lineage>
</organism>
<feature type="region of interest" description="Disordered" evidence="1">
    <location>
        <begin position="203"/>
        <end position="226"/>
    </location>
</feature>
<feature type="transmembrane region" description="Helical" evidence="2">
    <location>
        <begin position="483"/>
        <end position="501"/>
    </location>
</feature>
<evidence type="ECO:0000256" key="2">
    <source>
        <dbReference type="SAM" id="Phobius"/>
    </source>
</evidence>
<evidence type="ECO:0000259" key="4">
    <source>
        <dbReference type="Pfam" id="PF20146"/>
    </source>
</evidence>
<dbReference type="Pfam" id="PF20146">
    <property type="entry name" value="NRF"/>
    <property type="match status" value="1"/>
</dbReference>
<gene>
    <name evidence="6" type="primary">LOC101863354</name>
</gene>
<dbReference type="Proteomes" id="UP000694888">
    <property type="component" value="Unplaced"/>
</dbReference>
<keyword evidence="2" id="KW-1133">Transmembrane helix</keyword>
<dbReference type="Pfam" id="PF01757">
    <property type="entry name" value="Acyl_transf_3"/>
    <property type="match status" value="1"/>
</dbReference>
<dbReference type="InterPro" id="IPR052728">
    <property type="entry name" value="O2_lipid_transport_reg"/>
</dbReference>
<sequence length="652" mass="73179">MVSSLQDAGNTKNFWALEMIDASAKPGPSILRGNSKFMGNYQQCAKISRQDPSWILTEIRGHMLNITQVYMMCPADLDISEDTAAIVAIVILSIFGLLAVVGTFMDLYVRFKKSDKTPYAVMDISAKNGTVNSGFETQETKLNGNLENSNSQMTEQTAKVTINPLSEPQLITPGLNGNLQTNGEIAWTTKTSLPDFRNHHVNGSMKNVDSTQGKGENTGTQPKKVDDTDGLRVWQKALLAFSVPRNTGRILSTRAGHGNIGCLHGIRVLSLAWVILGHVIMTLGFGGTFVNTLDVFALETTLPFQLILNAPLAVDTFFFMSGFLTAYLFMKECGPKMMVKGKTMILYYVHRYWRLTPPMMIWLMIVATLIQYIGEGRPAWNDYQTAQSCRDNWWVNLLYINSVYPDALGCIGVTWFLSNDMMYYIIAPLVLVPLVYRLRAMGLLMAILLIGIHLGCNIWLIVKYNFDLIRRQPEYSDKLYFKPYTRVAPFAIGLIFGYILYKAKGKVQMNKVVVVLGWLVAIGLTATITLVTYDENNDMATIMEGWPMAGRLIHETFSRPVWALIIGWIVLACSSGYGGFLPLSRLSYGAYLVHLTIINFEVQARQDNTIFTIDLLIYHYFGFYVMSYAVGYLLSVFVEMPLLGLERAVLKR</sequence>
<evidence type="ECO:0000313" key="6">
    <source>
        <dbReference type="RefSeq" id="XP_005101742.1"/>
    </source>
</evidence>